<dbReference type="InterPro" id="IPR000064">
    <property type="entry name" value="NLP_P60_dom"/>
</dbReference>
<evidence type="ECO:0000313" key="7">
    <source>
        <dbReference type="EMBL" id="KLD99276.1"/>
    </source>
</evidence>
<dbReference type="RefSeq" id="WP_046996822.1">
    <property type="nucleotide sequence ID" value="NZ_JAIQ01000105.1"/>
</dbReference>
<keyword evidence="7" id="KW-0449">Lipoprotein</keyword>
<gene>
    <name evidence="7" type="ORF">AA20_07320</name>
</gene>
<keyword evidence="5" id="KW-0788">Thiol protease</keyword>
<dbReference type="PANTHER" id="PTHR47360:SF1">
    <property type="entry name" value="ENDOPEPTIDASE NLPC-RELATED"/>
    <property type="match status" value="1"/>
</dbReference>
<protein>
    <submittedName>
        <fullName evidence="7">Lipoprotein NlpC</fullName>
    </submittedName>
</protein>
<evidence type="ECO:0000256" key="1">
    <source>
        <dbReference type="ARBA" id="ARBA00007074"/>
    </source>
</evidence>
<comment type="similarity">
    <text evidence="1">Belongs to the peptidase C40 family.</text>
</comment>
<evidence type="ECO:0000259" key="6">
    <source>
        <dbReference type="PROSITE" id="PS51935"/>
    </source>
</evidence>
<dbReference type="EMBL" id="JAIQ01000105">
    <property type="protein sequence ID" value="KLD99276.1"/>
    <property type="molecule type" value="Genomic_DNA"/>
</dbReference>
<evidence type="ECO:0000256" key="3">
    <source>
        <dbReference type="ARBA" id="ARBA00022729"/>
    </source>
</evidence>
<name>A0A0G9JYE1_9BACT</name>
<feature type="domain" description="NlpC/P60" evidence="6">
    <location>
        <begin position="75"/>
        <end position="195"/>
    </location>
</feature>
<dbReference type="PATRIC" id="fig|1447256.3.peg.1430"/>
<dbReference type="AlphaFoldDB" id="A0A0G9JYE1"/>
<organism evidence="7 8">
    <name type="scientific">Aliarcobacter butzleri L348</name>
    <dbReference type="NCBI Taxonomy" id="1447256"/>
    <lineage>
        <taxon>Bacteria</taxon>
        <taxon>Pseudomonadati</taxon>
        <taxon>Campylobacterota</taxon>
        <taxon>Epsilonproteobacteria</taxon>
        <taxon>Campylobacterales</taxon>
        <taxon>Arcobacteraceae</taxon>
        <taxon>Aliarcobacter</taxon>
    </lineage>
</organism>
<dbReference type="GO" id="GO:0006508">
    <property type="term" value="P:proteolysis"/>
    <property type="evidence" value="ECO:0007669"/>
    <property type="project" value="UniProtKB-KW"/>
</dbReference>
<evidence type="ECO:0000313" key="8">
    <source>
        <dbReference type="Proteomes" id="UP000035514"/>
    </source>
</evidence>
<dbReference type="GO" id="GO:0008234">
    <property type="term" value="F:cysteine-type peptidase activity"/>
    <property type="evidence" value="ECO:0007669"/>
    <property type="project" value="UniProtKB-KW"/>
</dbReference>
<dbReference type="PANTHER" id="PTHR47360">
    <property type="entry name" value="MUREIN DD-ENDOPEPTIDASE MEPS/MUREIN LD-CARBOXYPEPTIDASE"/>
    <property type="match status" value="1"/>
</dbReference>
<evidence type="ECO:0000256" key="2">
    <source>
        <dbReference type="ARBA" id="ARBA00022670"/>
    </source>
</evidence>
<sequence>MKLKNVFFLTVTFSFLFTGCSYKSNEEVVNMSNYPNASYSTSNNNNNNYGEKYLKSSKNSFFDELTHQNYITKKDKINEGLFSVYNQWKGTRYKLGGSTKSGIDCSGFVQKVLQQGFGLTMPRDTVSLSKVGTSIKKDDLKMGDLVFFKTKRNNHVGIYLEDGKFMHASTKIGVTISEIDSDYFKNSYWKAQRIFNN</sequence>
<accession>A0A0G9JYE1</accession>
<proteinExistence type="inferred from homology"/>
<dbReference type="InterPro" id="IPR052062">
    <property type="entry name" value="Murein_DD/LD_carboxypeptidase"/>
</dbReference>
<evidence type="ECO:0000256" key="5">
    <source>
        <dbReference type="ARBA" id="ARBA00022807"/>
    </source>
</evidence>
<dbReference type="Pfam" id="PF00877">
    <property type="entry name" value="NLPC_P60"/>
    <property type="match status" value="1"/>
</dbReference>
<dbReference type="Proteomes" id="UP000035514">
    <property type="component" value="Unassembled WGS sequence"/>
</dbReference>
<comment type="caution">
    <text evidence="7">The sequence shown here is derived from an EMBL/GenBank/DDBJ whole genome shotgun (WGS) entry which is preliminary data.</text>
</comment>
<reference evidence="7 8" key="1">
    <citation type="submission" date="2014-01" db="EMBL/GenBank/DDBJ databases">
        <title>Development of a Comparative Genomic Fingerprinting Assay for High Resolution Genotyping of Arcobacter butzleri.</title>
        <authorList>
            <person name="Webb A.L."/>
            <person name="Inglis G.D."/>
            <person name="Kruczkiewicz P."/>
            <person name="Selinger L.B."/>
            <person name="Taboada E.N."/>
        </authorList>
    </citation>
    <scope>NUCLEOTIDE SEQUENCE [LARGE SCALE GENOMIC DNA]</scope>
    <source>
        <strain evidence="7 8">L348</strain>
    </source>
</reference>
<dbReference type="InterPro" id="IPR038765">
    <property type="entry name" value="Papain-like_cys_pep_sf"/>
</dbReference>
<evidence type="ECO:0000256" key="4">
    <source>
        <dbReference type="ARBA" id="ARBA00022801"/>
    </source>
</evidence>
<dbReference type="PROSITE" id="PS51257">
    <property type="entry name" value="PROKAR_LIPOPROTEIN"/>
    <property type="match status" value="1"/>
</dbReference>
<keyword evidence="3" id="KW-0732">Signal</keyword>
<dbReference type="SUPFAM" id="SSF54001">
    <property type="entry name" value="Cysteine proteinases"/>
    <property type="match status" value="1"/>
</dbReference>
<keyword evidence="2" id="KW-0645">Protease</keyword>
<dbReference type="Gene3D" id="3.90.1720.10">
    <property type="entry name" value="endopeptidase domain like (from Nostoc punctiforme)"/>
    <property type="match status" value="1"/>
</dbReference>
<keyword evidence="4" id="KW-0378">Hydrolase</keyword>
<dbReference type="PROSITE" id="PS51935">
    <property type="entry name" value="NLPC_P60"/>
    <property type="match status" value="1"/>
</dbReference>